<sequence length="129" mass="14513">MVILGGSVHSWKLYSVNGKSIVALKEGMNWFAFFFGGAWAFFHRLYWQGAVGVLLAILLNGFLEFHPFWGLVLGLLVSSIYGFYANVWRGKSLLKKGYVNDQTLRAKSSRDAIVEYKRIVEGLSVGRGF</sequence>
<evidence type="ECO:0000256" key="1">
    <source>
        <dbReference type="SAM" id="Phobius"/>
    </source>
</evidence>
<dbReference type="Pfam" id="PF10947">
    <property type="entry name" value="DUF2628"/>
    <property type="match status" value="1"/>
</dbReference>
<dbReference type="AlphaFoldDB" id="A0A5C1DE64"/>
<keyword evidence="3" id="KW-1185">Reference proteome</keyword>
<evidence type="ECO:0000313" key="2">
    <source>
        <dbReference type="EMBL" id="QEL55020.1"/>
    </source>
</evidence>
<gene>
    <name evidence="2" type="ORF">FYK34_05295</name>
</gene>
<dbReference type="KEGG" id="chrm:FYK34_05295"/>
<accession>A0A5C1DE64</accession>
<feature type="transmembrane region" description="Helical" evidence="1">
    <location>
        <begin position="67"/>
        <end position="87"/>
    </location>
</feature>
<keyword evidence="1" id="KW-0812">Transmembrane</keyword>
<reference evidence="2 3" key="1">
    <citation type="submission" date="2019-08" db="EMBL/GenBank/DDBJ databases">
        <title>Chromobacterium paludis, a novel bacterium isolated from a Maryland marsh pond.</title>
        <authorList>
            <person name="Blackburn M.B."/>
            <person name="Gundersen-Rindal D.E."/>
        </authorList>
    </citation>
    <scope>NUCLEOTIDE SEQUENCE [LARGE SCALE GENOMIC DNA]</scope>
    <source>
        <strain evidence="3">IIBBL 257-1</strain>
    </source>
</reference>
<dbReference type="InterPro" id="IPR024399">
    <property type="entry name" value="DUF2628"/>
</dbReference>
<dbReference type="Proteomes" id="UP000322079">
    <property type="component" value="Chromosome"/>
</dbReference>
<keyword evidence="1" id="KW-1133">Transmembrane helix</keyword>
<proteinExistence type="predicted"/>
<dbReference type="EMBL" id="CP043473">
    <property type="protein sequence ID" value="QEL55020.1"/>
    <property type="molecule type" value="Genomic_DNA"/>
</dbReference>
<keyword evidence="1" id="KW-0472">Membrane</keyword>
<protein>
    <submittedName>
        <fullName evidence="2">DUF2628 domain-containing protein</fullName>
    </submittedName>
</protein>
<organism evidence="2 3">
    <name type="scientific">Chromobacterium paludis</name>
    <dbReference type="NCBI Taxonomy" id="2605945"/>
    <lineage>
        <taxon>Bacteria</taxon>
        <taxon>Pseudomonadati</taxon>
        <taxon>Pseudomonadota</taxon>
        <taxon>Betaproteobacteria</taxon>
        <taxon>Neisseriales</taxon>
        <taxon>Chromobacteriaceae</taxon>
        <taxon>Chromobacterium</taxon>
    </lineage>
</organism>
<name>A0A5C1DE64_9NEIS</name>
<feature type="transmembrane region" description="Helical" evidence="1">
    <location>
        <begin position="28"/>
        <end position="47"/>
    </location>
</feature>
<evidence type="ECO:0000313" key="3">
    <source>
        <dbReference type="Proteomes" id="UP000322079"/>
    </source>
</evidence>